<sequence>MESRVSIAYHFGLLIDRGRDLARKGKDDYLTGEVVPPKAGDSKFKTWKDLDSGRMIGNAMRNHAMALSSRSS</sequence>
<reference evidence="1 2" key="1">
    <citation type="submission" date="2023-12" db="EMBL/GenBank/DDBJ databases">
        <title>A high-quality genome assembly for Dillenia turbinata (Dilleniales).</title>
        <authorList>
            <person name="Chanderbali A."/>
        </authorList>
    </citation>
    <scope>NUCLEOTIDE SEQUENCE [LARGE SCALE GENOMIC DNA]</scope>
    <source>
        <strain evidence="1">LSX21</strain>
        <tissue evidence="1">Leaf</tissue>
    </source>
</reference>
<accession>A0AAN8W918</accession>
<proteinExistence type="predicted"/>
<keyword evidence="2" id="KW-1185">Reference proteome</keyword>
<protein>
    <submittedName>
        <fullName evidence="1">Uncharacterized protein</fullName>
    </submittedName>
</protein>
<evidence type="ECO:0000313" key="1">
    <source>
        <dbReference type="EMBL" id="KAK6945394.1"/>
    </source>
</evidence>
<organism evidence="1 2">
    <name type="scientific">Dillenia turbinata</name>
    <dbReference type="NCBI Taxonomy" id="194707"/>
    <lineage>
        <taxon>Eukaryota</taxon>
        <taxon>Viridiplantae</taxon>
        <taxon>Streptophyta</taxon>
        <taxon>Embryophyta</taxon>
        <taxon>Tracheophyta</taxon>
        <taxon>Spermatophyta</taxon>
        <taxon>Magnoliopsida</taxon>
        <taxon>eudicotyledons</taxon>
        <taxon>Gunneridae</taxon>
        <taxon>Pentapetalae</taxon>
        <taxon>Dilleniales</taxon>
        <taxon>Dilleniaceae</taxon>
        <taxon>Dillenia</taxon>
    </lineage>
</organism>
<evidence type="ECO:0000313" key="2">
    <source>
        <dbReference type="Proteomes" id="UP001370490"/>
    </source>
</evidence>
<gene>
    <name evidence="1" type="ORF">RJ641_026496</name>
</gene>
<name>A0AAN8W918_9MAGN</name>
<dbReference type="Proteomes" id="UP001370490">
    <property type="component" value="Unassembled WGS sequence"/>
</dbReference>
<comment type="caution">
    <text evidence="1">The sequence shown here is derived from an EMBL/GenBank/DDBJ whole genome shotgun (WGS) entry which is preliminary data.</text>
</comment>
<dbReference type="AlphaFoldDB" id="A0AAN8W918"/>
<dbReference type="EMBL" id="JBAMMX010000003">
    <property type="protein sequence ID" value="KAK6945394.1"/>
    <property type="molecule type" value="Genomic_DNA"/>
</dbReference>